<evidence type="ECO:0000256" key="1">
    <source>
        <dbReference type="SAM" id="Phobius"/>
    </source>
</evidence>
<evidence type="ECO:0000313" key="3">
    <source>
        <dbReference type="Proteomes" id="UP000288227"/>
    </source>
</evidence>
<feature type="transmembrane region" description="Helical" evidence="1">
    <location>
        <begin position="154"/>
        <end position="175"/>
    </location>
</feature>
<keyword evidence="1" id="KW-1133">Transmembrane helix</keyword>
<proteinExistence type="predicted"/>
<comment type="caution">
    <text evidence="2">The sequence shown here is derived from an EMBL/GenBank/DDBJ whole genome shotgun (WGS) entry which is preliminary data.</text>
</comment>
<protein>
    <submittedName>
        <fullName evidence="2">Uncharacterized protein</fullName>
    </submittedName>
</protein>
<dbReference type="EMBL" id="BHXQ01000003">
    <property type="protein sequence ID" value="GCC51483.1"/>
    <property type="molecule type" value="Genomic_DNA"/>
</dbReference>
<feature type="transmembrane region" description="Helical" evidence="1">
    <location>
        <begin position="204"/>
        <end position="223"/>
    </location>
</feature>
<feature type="transmembrane region" description="Helical" evidence="1">
    <location>
        <begin position="117"/>
        <end position="142"/>
    </location>
</feature>
<reference evidence="2 3" key="1">
    <citation type="submission" date="2018-11" db="EMBL/GenBank/DDBJ databases">
        <title>Chryseotalea sanarue gen. nov., sp., nov., a member of the family Cytophagaceae, isolated from a brackish lake in Hamamatsu Japan.</title>
        <authorList>
            <person name="Maejima Y."/>
            <person name="Iino T."/>
            <person name="Muraguchi Y."/>
            <person name="Fukuda K."/>
            <person name="Ohkuma M."/>
            <person name="Moriuchi R."/>
            <person name="Dohra H."/>
            <person name="Kimbara K."/>
            <person name="Shintani M."/>
        </authorList>
    </citation>
    <scope>NUCLEOTIDE SEQUENCE [LARGE SCALE GENOMIC DNA]</scope>
    <source>
        <strain evidence="2 3">Ys</strain>
    </source>
</reference>
<feature type="transmembrane region" description="Helical" evidence="1">
    <location>
        <begin position="52"/>
        <end position="69"/>
    </location>
</feature>
<evidence type="ECO:0000313" key="2">
    <source>
        <dbReference type="EMBL" id="GCC51483.1"/>
    </source>
</evidence>
<feature type="transmembrane region" description="Helical" evidence="1">
    <location>
        <begin position="16"/>
        <end position="37"/>
    </location>
</feature>
<feature type="transmembrane region" description="Helical" evidence="1">
    <location>
        <begin position="76"/>
        <end position="97"/>
    </location>
</feature>
<dbReference type="AlphaFoldDB" id="A0A401U995"/>
<accession>A0A401U995</accession>
<keyword evidence="3" id="KW-1185">Reference proteome</keyword>
<feature type="transmembrane region" description="Helical" evidence="1">
    <location>
        <begin position="232"/>
        <end position="252"/>
    </location>
</feature>
<organism evidence="2 3">
    <name type="scientific">Chryseotalea sanaruensis</name>
    <dbReference type="NCBI Taxonomy" id="2482724"/>
    <lineage>
        <taxon>Bacteria</taxon>
        <taxon>Pseudomonadati</taxon>
        <taxon>Bacteroidota</taxon>
        <taxon>Cytophagia</taxon>
        <taxon>Cytophagales</taxon>
        <taxon>Chryseotaleaceae</taxon>
        <taxon>Chryseotalea</taxon>
    </lineage>
</organism>
<dbReference type="RefSeq" id="WP_127122145.1">
    <property type="nucleotide sequence ID" value="NZ_BHXQ01000003.1"/>
</dbReference>
<keyword evidence="1" id="KW-0812">Transmembrane</keyword>
<keyword evidence="1" id="KW-0472">Membrane</keyword>
<dbReference type="OrthoDB" id="343560at2"/>
<dbReference type="Proteomes" id="UP000288227">
    <property type="component" value="Unassembled WGS sequence"/>
</dbReference>
<gene>
    <name evidence="2" type="ORF">SanaruYs_17080</name>
</gene>
<name>A0A401U995_9BACT</name>
<sequence length="261" mass="29311">MKISEFLASLKNRNKLLYYFGWLNFVAFVVCLLLYFVDDTIVTGINAWVKPMKFTLSIAIYSWTFSWALHYLKNKVMVSIVSWFVVITMLVENVIIITQAARGEISHYNISTALNGMLFGLMGVFIGINTFINAFTLLLFMIKSQVTINGYQLLAWRAGLLLFLIGSISGGLMIANMGHTFGTVDGGPGIPFTNWSTQAGDMRAAHFFTLHGLQLIPLFAYVLPDHKRRKTLLVLLFSVGYALVCLLMHYLALQGKPLLSF</sequence>